<keyword evidence="4" id="KW-0645">Protease</keyword>
<dbReference type="InterPro" id="IPR002477">
    <property type="entry name" value="Peptidoglycan-bd-like"/>
</dbReference>
<dbReference type="AlphaFoldDB" id="A0A921E0A7"/>
<keyword evidence="4" id="KW-0378">Hydrolase</keyword>
<dbReference type="InterPro" id="IPR036365">
    <property type="entry name" value="PGBD-like_sf"/>
</dbReference>
<feature type="signal peptide" evidence="2">
    <location>
        <begin position="1"/>
        <end position="26"/>
    </location>
</feature>
<feature type="domain" description="Peptidoglycan binding-like" evidence="3">
    <location>
        <begin position="65"/>
        <end position="114"/>
    </location>
</feature>
<proteinExistence type="predicted"/>
<dbReference type="SUPFAM" id="SSF50494">
    <property type="entry name" value="Trypsin-like serine proteases"/>
    <property type="match status" value="1"/>
</dbReference>
<dbReference type="GO" id="GO:0008233">
    <property type="term" value="F:peptidase activity"/>
    <property type="evidence" value="ECO:0007669"/>
    <property type="project" value="UniProtKB-KW"/>
</dbReference>
<dbReference type="GO" id="GO:0006508">
    <property type="term" value="P:proteolysis"/>
    <property type="evidence" value="ECO:0007669"/>
    <property type="project" value="UniProtKB-KW"/>
</dbReference>
<protein>
    <submittedName>
        <fullName evidence="4">Serine protease</fullName>
    </submittedName>
</protein>
<reference evidence="4" key="2">
    <citation type="submission" date="2021-09" db="EMBL/GenBank/DDBJ databases">
        <authorList>
            <person name="Gilroy R."/>
        </authorList>
    </citation>
    <scope>NUCLEOTIDE SEQUENCE</scope>
    <source>
        <strain evidence="4">316</strain>
    </source>
</reference>
<evidence type="ECO:0000256" key="1">
    <source>
        <dbReference type="SAM" id="MobiDB-lite"/>
    </source>
</evidence>
<dbReference type="Pfam" id="PF01471">
    <property type="entry name" value="PG_binding_1"/>
    <property type="match status" value="1"/>
</dbReference>
<dbReference type="SUPFAM" id="SSF47090">
    <property type="entry name" value="PGBD-like"/>
    <property type="match status" value="1"/>
</dbReference>
<dbReference type="EMBL" id="DYYG01000013">
    <property type="protein sequence ID" value="HJE22813.1"/>
    <property type="molecule type" value="Genomic_DNA"/>
</dbReference>
<dbReference type="InterPro" id="IPR009003">
    <property type="entry name" value="Peptidase_S1_PA"/>
</dbReference>
<evidence type="ECO:0000256" key="2">
    <source>
        <dbReference type="SAM" id="SignalP"/>
    </source>
</evidence>
<feature type="region of interest" description="Disordered" evidence="1">
    <location>
        <begin position="30"/>
        <end position="50"/>
    </location>
</feature>
<name>A0A921E0A7_9HYPH</name>
<evidence type="ECO:0000313" key="5">
    <source>
        <dbReference type="Proteomes" id="UP000742631"/>
    </source>
</evidence>
<sequence length="490" mass="50022">MTRRITTLRTGMPALLAACFATGALAQIPAPQAPPARPKPVTPAQPASDPALEAARAAFEALPEAERRNVQDALVWTGDYNGVTTGAFGRRSFEGIQAYQTRKGVAPTGLLTPPERTALMREAEEARRAARFRVQADAISGTVIGVPEALLQKRTAIPGGTRWQSADGRVTLDTKSFPPQETSLDTLFERAVAANPGRKVTYKLKKPEFFVVTAETATGRSYLRYAVDPAGAVRGFAIGYDKALAGTVERFVIAIANSFVPFPEEAPKEAPKEAVVAAPKPGPGLASSPALPSLSGPPAVARAAATGLKLGNGRVLTVASALEACAAPRVGGAPARVERRDATGSLVLLRAEGLPAGGSVPFLRAEAPAPGDRLLVLGAQARGAASVAPGTAGEGGVFAPLQPGAGGAAVLDRSGRLAGLISRFPAAPRLIAGVMPPTSYAIVPAKAVTAFLAESGVPAPAAATEPAVAATLGEAAAPHLGAIVPITCER</sequence>
<keyword evidence="2" id="KW-0732">Signal</keyword>
<dbReference type="Proteomes" id="UP000742631">
    <property type="component" value="Unassembled WGS sequence"/>
</dbReference>
<comment type="caution">
    <text evidence="4">The sequence shown here is derived from an EMBL/GenBank/DDBJ whole genome shotgun (WGS) entry which is preliminary data.</text>
</comment>
<organism evidence="4 5">
    <name type="scientific">Methylorubrum populi</name>
    <dbReference type="NCBI Taxonomy" id="223967"/>
    <lineage>
        <taxon>Bacteria</taxon>
        <taxon>Pseudomonadati</taxon>
        <taxon>Pseudomonadota</taxon>
        <taxon>Alphaproteobacteria</taxon>
        <taxon>Hyphomicrobiales</taxon>
        <taxon>Methylobacteriaceae</taxon>
        <taxon>Methylorubrum</taxon>
    </lineage>
</organism>
<evidence type="ECO:0000259" key="3">
    <source>
        <dbReference type="Pfam" id="PF01471"/>
    </source>
</evidence>
<evidence type="ECO:0000313" key="4">
    <source>
        <dbReference type="EMBL" id="HJE22813.1"/>
    </source>
</evidence>
<reference evidence="4" key="1">
    <citation type="journal article" date="2021" name="PeerJ">
        <title>Extensive microbial diversity within the chicken gut microbiome revealed by metagenomics and culture.</title>
        <authorList>
            <person name="Gilroy R."/>
            <person name="Ravi A."/>
            <person name="Getino M."/>
            <person name="Pursley I."/>
            <person name="Horton D.L."/>
            <person name="Alikhan N.F."/>
            <person name="Baker D."/>
            <person name="Gharbi K."/>
            <person name="Hall N."/>
            <person name="Watson M."/>
            <person name="Adriaenssens E.M."/>
            <person name="Foster-Nyarko E."/>
            <person name="Jarju S."/>
            <person name="Secka A."/>
            <person name="Antonio M."/>
            <person name="Oren A."/>
            <person name="Chaudhuri R.R."/>
            <person name="La Ragione R."/>
            <person name="Hildebrand F."/>
            <person name="Pallen M.J."/>
        </authorList>
    </citation>
    <scope>NUCLEOTIDE SEQUENCE</scope>
    <source>
        <strain evidence="4">316</strain>
    </source>
</reference>
<feature type="compositionally biased region" description="Pro residues" evidence="1">
    <location>
        <begin position="31"/>
        <end position="43"/>
    </location>
</feature>
<accession>A0A921E0A7</accession>
<feature type="chain" id="PRO_5036952464" evidence="2">
    <location>
        <begin position="27"/>
        <end position="490"/>
    </location>
</feature>
<gene>
    <name evidence="4" type="ORF">K8W01_04070</name>
</gene>